<dbReference type="CDD" id="cd00038">
    <property type="entry name" value="CAP_ED"/>
    <property type="match status" value="1"/>
</dbReference>
<dbReference type="Pfam" id="PF00027">
    <property type="entry name" value="cNMP_binding"/>
    <property type="match status" value="1"/>
</dbReference>
<evidence type="ECO:0000259" key="5">
    <source>
        <dbReference type="PROSITE" id="PS51063"/>
    </source>
</evidence>
<dbReference type="PANTHER" id="PTHR24567:SF74">
    <property type="entry name" value="HTH-TYPE TRANSCRIPTIONAL REGULATOR ARCR"/>
    <property type="match status" value="1"/>
</dbReference>
<dbReference type="InterPro" id="IPR014710">
    <property type="entry name" value="RmlC-like_jellyroll"/>
</dbReference>
<evidence type="ECO:0000313" key="6">
    <source>
        <dbReference type="EMBL" id="SMX85386.1"/>
    </source>
</evidence>
<dbReference type="Gene3D" id="1.10.10.10">
    <property type="entry name" value="Winged helix-like DNA-binding domain superfamily/Winged helix DNA-binding domain"/>
    <property type="match status" value="1"/>
</dbReference>
<dbReference type="SUPFAM" id="SSF46785">
    <property type="entry name" value="Winged helix' DNA-binding domain"/>
    <property type="match status" value="1"/>
</dbReference>
<proteinExistence type="predicted"/>
<dbReference type="InterPro" id="IPR036390">
    <property type="entry name" value="WH_DNA-bd_sf"/>
</dbReference>
<dbReference type="GO" id="GO:0003700">
    <property type="term" value="F:DNA-binding transcription factor activity"/>
    <property type="evidence" value="ECO:0007669"/>
    <property type="project" value="TreeGrafter"/>
</dbReference>
<evidence type="ECO:0000256" key="1">
    <source>
        <dbReference type="ARBA" id="ARBA00023015"/>
    </source>
</evidence>
<protein>
    <submittedName>
        <fullName evidence="6">CRP/FNR family transcriptional regulator, anaerobic regulatory protein</fullName>
    </submittedName>
</protein>
<dbReference type="AlphaFoldDB" id="A0A2H1JD20"/>
<evidence type="ECO:0000256" key="3">
    <source>
        <dbReference type="ARBA" id="ARBA00023163"/>
    </source>
</evidence>
<feature type="domain" description="HTH crp-type" evidence="5">
    <location>
        <begin position="159"/>
        <end position="248"/>
    </location>
</feature>
<keyword evidence="2" id="KW-0238">DNA-binding</keyword>
<dbReference type="SUPFAM" id="SSF51206">
    <property type="entry name" value="cAMP-binding domain-like"/>
    <property type="match status" value="1"/>
</dbReference>
<dbReference type="GO" id="GO:0005829">
    <property type="term" value="C:cytosol"/>
    <property type="evidence" value="ECO:0007669"/>
    <property type="project" value="TreeGrafter"/>
</dbReference>
<keyword evidence="3" id="KW-0804">Transcription</keyword>
<dbReference type="InterPro" id="IPR050397">
    <property type="entry name" value="Env_Response_Regulators"/>
</dbReference>
<dbReference type="SMART" id="SM00419">
    <property type="entry name" value="HTH_CRP"/>
    <property type="match status" value="1"/>
</dbReference>
<dbReference type="SMART" id="SM00100">
    <property type="entry name" value="cNMP"/>
    <property type="match status" value="1"/>
</dbReference>
<dbReference type="InterPro" id="IPR036388">
    <property type="entry name" value="WH-like_DNA-bd_sf"/>
</dbReference>
<dbReference type="PRINTS" id="PR00034">
    <property type="entry name" value="HTHCRP"/>
</dbReference>
<dbReference type="InterPro" id="IPR000595">
    <property type="entry name" value="cNMP-bd_dom"/>
</dbReference>
<reference evidence="6 7" key="1">
    <citation type="submission" date="2017-03" db="EMBL/GenBank/DDBJ databases">
        <authorList>
            <person name="Afonso C.L."/>
            <person name="Miller P.J."/>
            <person name="Scott M.A."/>
            <person name="Spackman E."/>
            <person name="Goraichik I."/>
            <person name="Dimitrov K.M."/>
            <person name="Suarez D.L."/>
            <person name="Swayne D.E."/>
        </authorList>
    </citation>
    <scope>NUCLEOTIDE SEQUENCE [LARGE SCALE GENOMIC DNA]</scope>
    <source>
        <strain evidence="6 7">ATCC 9172</strain>
    </source>
</reference>
<dbReference type="GO" id="GO:0003677">
    <property type="term" value="F:DNA binding"/>
    <property type="evidence" value="ECO:0007669"/>
    <property type="project" value="UniProtKB-KW"/>
</dbReference>
<dbReference type="InterPro" id="IPR018490">
    <property type="entry name" value="cNMP-bd_dom_sf"/>
</dbReference>
<name>A0A2H1JD20_BRELN</name>
<accession>A0A2H1JD20</accession>
<evidence type="ECO:0000256" key="2">
    <source>
        <dbReference type="ARBA" id="ARBA00023125"/>
    </source>
</evidence>
<evidence type="ECO:0000313" key="7">
    <source>
        <dbReference type="Proteomes" id="UP000234641"/>
    </source>
</evidence>
<feature type="domain" description="Cyclic nucleotide-binding" evidence="4">
    <location>
        <begin position="26"/>
        <end position="146"/>
    </location>
</feature>
<dbReference type="PANTHER" id="PTHR24567">
    <property type="entry name" value="CRP FAMILY TRANSCRIPTIONAL REGULATORY PROTEIN"/>
    <property type="match status" value="1"/>
</dbReference>
<keyword evidence="1" id="KW-0805">Transcription regulation</keyword>
<dbReference type="EMBL" id="FXYY01000011">
    <property type="protein sequence ID" value="SMX85386.1"/>
    <property type="molecule type" value="Genomic_DNA"/>
</dbReference>
<gene>
    <name evidence="6" type="ORF">BLIN9172_02023</name>
</gene>
<dbReference type="Pfam" id="PF13545">
    <property type="entry name" value="HTH_Crp_2"/>
    <property type="match status" value="1"/>
</dbReference>
<sequence length="257" mass="27230">MIWSMRTLPLTEAHRSEPNCVRLVPIFSGLTVEQQGLVKQRARPVRMARGEVLHVAGDQPGAMGVVHQGEIALSRTMPSGRTRLLRVARTGDTVGELAYVAGSTTHDEAVALSDAQLCVFAHADLDELMGRYPDIAVRMMHSLGDRLAQAERNLGLSGLGVDVRLADFLLQQPIRRDASTDTAGAGETAAGSRAAGVGPLQVLLPLSKKDIASLLGTTPESFSRALARLTADGLIAVDGEVVSLVDPQGLEDRVGDA</sequence>
<dbReference type="Proteomes" id="UP000234641">
    <property type="component" value="Unassembled WGS sequence"/>
</dbReference>
<dbReference type="Gene3D" id="2.60.120.10">
    <property type="entry name" value="Jelly Rolls"/>
    <property type="match status" value="1"/>
</dbReference>
<dbReference type="PROSITE" id="PS51063">
    <property type="entry name" value="HTH_CRP_2"/>
    <property type="match status" value="1"/>
</dbReference>
<dbReference type="PROSITE" id="PS50042">
    <property type="entry name" value="CNMP_BINDING_3"/>
    <property type="match status" value="1"/>
</dbReference>
<dbReference type="InterPro" id="IPR012318">
    <property type="entry name" value="HTH_CRP"/>
</dbReference>
<organism evidence="6 7">
    <name type="scientific">Brevibacterium linens ATCC 9172</name>
    <dbReference type="NCBI Taxonomy" id="1255617"/>
    <lineage>
        <taxon>Bacteria</taxon>
        <taxon>Bacillati</taxon>
        <taxon>Actinomycetota</taxon>
        <taxon>Actinomycetes</taxon>
        <taxon>Micrococcales</taxon>
        <taxon>Brevibacteriaceae</taxon>
        <taxon>Brevibacterium</taxon>
    </lineage>
</organism>
<evidence type="ECO:0000259" key="4">
    <source>
        <dbReference type="PROSITE" id="PS50042"/>
    </source>
</evidence>